<organism evidence="1 2">
    <name type="scientific">Aldrovandia affinis</name>
    <dbReference type="NCBI Taxonomy" id="143900"/>
    <lineage>
        <taxon>Eukaryota</taxon>
        <taxon>Metazoa</taxon>
        <taxon>Chordata</taxon>
        <taxon>Craniata</taxon>
        <taxon>Vertebrata</taxon>
        <taxon>Euteleostomi</taxon>
        <taxon>Actinopterygii</taxon>
        <taxon>Neopterygii</taxon>
        <taxon>Teleostei</taxon>
        <taxon>Notacanthiformes</taxon>
        <taxon>Halosauridae</taxon>
        <taxon>Aldrovandia</taxon>
    </lineage>
</organism>
<name>A0AAD7R8B8_9TELE</name>
<dbReference type="EMBL" id="JAINUG010000542">
    <property type="protein sequence ID" value="KAJ8366810.1"/>
    <property type="molecule type" value="Genomic_DNA"/>
</dbReference>
<comment type="caution">
    <text evidence="1">The sequence shown here is derived from an EMBL/GenBank/DDBJ whole genome shotgun (WGS) entry which is preliminary data.</text>
</comment>
<accession>A0AAD7R8B8</accession>
<proteinExistence type="predicted"/>
<dbReference type="AlphaFoldDB" id="A0AAD7R8B8"/>
<evidence type="ECO:0000313" key="2">
    <source>
        <dbReference type="Proteomes" id="UP001221898"/>
    </source>
</evidence>
<gene>
    <name evidence="1" type="ORF">AAFF_G00342180</name>
</gene>
<reference evidence="1" key="1">
    <citation type="journal article" date="2023" name="Science">
        <title>Genome structures resolve the early diversification of teleost fishes.</title>
        <authorList>
            <person name="Parey E."/>
            <person name="Louis A."/>
            <person name="Montfort J."/>
            <person name="Bouchez O."/>
            <person name="Roques C."/>
            <person name="Iampietro C."/>
            <person name="Lluch J."/>
            <person name="Castinel A."/>
            <person name="Donnadieu C."/>
            <person name="Desvignes T."/>
            <person name="Floi Bucao C."/>
            <person name="Jouanno E."/>
            <person name="Wen M."/>
            <person name="Mejri S."/>
            <person name="Dirks R."/>
            <person name="Jansen H."/>
            <person name="Henkel C."/>
            <person name="Chen W.J."/>
            <person name="Zahm M."/>
            <person name="Cabau C."/>
            <person name="Klopp C."/>
            <person name="Thompson A.W."/>
            <person name="Robinson-Rechavi M."/>
            <person name="Braasch I."/>
            <person name="Lecointre G."/>
            <person name="Bobe J."/>
            <person name="Postlethwait J.H."/>
            <person name="Berthelot C."/>
            <person name="Roest Crollius H."/>
            <person name="Guiguen Y."/>
        </authorList>
    </citation>
    <scope>NUCLEOTIDE SEQUENCE</scope>
    <source>
        <strain evidence="1">NC1722</strain>
    </source>
</reference>
<keyword evidence="2" id="KW-1185">Reference proteome</keyword>
<sequence>MRPYEGNASGRHARPGLQLRACPPLRFAPPLFVFGPHRREREIALRASGLSTVAGGGKGASGTEGHLCRKVREAHCVPLPPHGADPPPQNAESADAQGYMTVRWVLSPTPGLITSCVHHFDRKQERS</sequence>
<dbReference type="Proteomes" id="UP001221898">
    <property type="component" value="Unassembled WGS sequence"/>
</dbReference>
<protein>
    <submittedName>
        <fullName evidence="1">Uncharacterized protein</fullName>
    </submittedName>
</protein>
<evidence type="ECO:0000313" key="1">
    <source>
        <dbReference type="EMBL" id="KAJ8366810.1"/>
    </source>
</evidence>